<dbReference type="Proteomes" id="UP000245699">
    <property type="component" value="Unassembled WGS sequence"/>
</dbReference>
<dbReference type="CDD" id="cd13214">
    <property type="entry name" value="PH-GRAM_WBP2"/>
    <property type="match status" value="1"/>
</dbReference>
<dbReference type="InterPro" id="IPR011993">
    <property type="entry name" value="PH-like_dom_sf"/>
</dbReference>
<dbReference type="PANTHER" id="PTHR31606">
    <property type="entry name" value="WW DOMAIN BINDING PROTEIN 2, ISOFORM E"/>
    <property type="match status" value="1"/>
</dbReference>
<dbReference type="OrthoDB" id="1259151at2759"/>
<evidence type="ECO:0000313" key="2">
    <source>
        <dbReference type="EMBL" id="PVU95837.1"/>
    </source>
</evidence>
<dbReference type="PANTHER" id="PTHR31606:SF1">
    <property type="entry name" value="WW DOMAIN BINDING PROTEIN 2, ISOFORM E"/>
    <property type="match status" value="1"/>
</dbReference>
<accession>A0A2T9YU14</accession>
<dbReference type="AlphaFoldDB" id="A0A2T9YU14"/>
<dbReference type="GO" id="GO:0005634">
    <property type="term" value="C:nucleus"/>
    <property type="evidence" value="ECO:0007669"/>
    <property type="project" value="TreeGrafter"/>
</dbReference>
<dbReference type="EMBL" id="MBFT01000167">
    <property type="protein sequence ID" value="PVU95837.1"/>
    <property type="molecule type" value="Genomic_DNA"/>
</dbReference>
<proteinExistence type="predicted"/>
<evidence type="ECO:0000313" key="3">
    <source>
        <dbReference type="Proteomes" id="UP000245699"/>
    </source>
</evidence>
<dbReference type="STRING" id="61424.A0A2T9YU14"/>
<feature type="compositionally biased region" description="Polar residues" evidence="1">
    <location>
        <begin position="159"/>
        <end position="182"/>
    </location>
</feature>
<evidence type="ECO:0008006" key="4">
    <source>
        <dbReference type="Google" id="ProtNLM"/>
    </source>
</evidence>
<evidence type="ECO:0000256" key="1">
    <source>
        <dbReference type="SAM" id="MobiDB-lite"/>
    </source>
</evidence>
<reference evidence="2 3" key="1">
    <citation type="journal article" date="2018" name="MBio">
        <title>Comparative Genomics Reveals the Core Gene Toolbox for the Fungus-Insect Symbiosis.</title>
        <authorList>
            <person name="Wang Y."/>
            <person name="Stata M."/>
            <person name="Wang W."/>
            <person name="Stajich J.E."/>
            <person name="White M.M."/>
            <person name="Moncalvo J.M."/>
        </authorList>
    </citation>
    <scope>NUCLEOTIDE SEQUENCE [LARGE SCALE GENOMIC DNA]</scope>
    <source>
        <strain evidence="2 3">AUS-77-4</strain>
    </source>
</reference>
<protein>
    <recommendedName>
        <fullName evidence="4">GRAM domain-containing protein</fullName>
    </recommendedName>
</protein>
<gene>
    <name evidence="2" type="ORF">BB559_002597</name>
</gene>
<dbReference type="Gene3D" id="2.30.29.30">
    <property type="entry name" value="Pleckstrin-homology domain (PH domain)/Phosphotyrosine-binding domain (PTB)"/>
    <property type="match status" value="1"/>
</dbReference>
<dbReference type="GO" id="GO:0031490">
    <property type="term" value="F:chromatin DNA binding"/>
    <property type="evidence" value="ECO:0007669"/>
    <property type="project" value="TreeGrafter"/>
</dbReference>
<feature type="region of interest" description="Disordered" evidence="1">
    <location>
        <begin position="154"/>
        <end position="201"/>
    </location>
</feature>
<name>A0A2T9YU14_9FUNG</name>
<organism evidence="2 3">
    <name type="scientific">Furculomyces boomerangus</name>
    <dbReference type="NCBI Taxonomy" id="61424"/>
    <lineage>
        <taxon>Eukaryota</taxon>
        <taxon>Fungi</taxon>
        <taxon>Fungi incertae sedis</taxon>
        <taxon>Zoopagomycota</taxon>
        <taxon>Kickxellomycotina</taxon>
        <taxon>Harpellomycetes</taxon>
        <taxon>Harpellales</taxon>
        <taxon>Harpellaceae</taxon>
        <taxon>Furculomyces</taxon>
    </lineage>
</organism>
<dbReference type="SUPFAM" id="SSF50729">
    <property type="entry name" value="PH domain-like"/>
    <property type="match status" value="1"/>
</dbReference>
<comment type="caution">
    <text evidence="2">The sequence shown here is derived from an EMBL/GenBank/DDBJ whole genome shotgun (WGS) entry which is preliminary data.</text>
</comment>
<sequence>MALNCVSLDGNSLSPIPLPNENFLFRSEKVSLLLECGNGYPGNSSQHKCNNGVVYISNHRIVYVNSSVNQSSSGSFVTFSVPLTYTSDIKYQQPIFGSNYYQAEVECVPGGNLVSGGILKLYFKENGGYEFFSVHKSMMERILETGEIPMHHEPLPSYYSATGQQEPVSNRDTVNALPSNSELPPYSGPPENFVPDLKTRK</sequence>
<keyword evidence="3" id="KW-1185">Reference proteome</keyword>
<dbReference type="InterPro" id="IPR044852">
    <property type="entry name" value="WBP2-like"/>
</dbReference>
<dbReference type="GO" id="GO:0003713">
    <property type="term" value="F:transcription coactivator activity"/>
    <property type="evidence" value="ECO:0007669"/>
    <property type="project" value="InterPro"/>
</dbReference>